<reference evidence="4 5" key="1">
    <citation type="submission" date="2020-02" db="EMBL/GenBank/DDBJ databases">
        <title>Nitrogenibacter mangrovi gen. nov., sp. nov. isolated from mangrove sediment, a denitrifying betaproteobacterium.</title>
        <authorList>
            <person name="Liao H."/>
            <person name="Tian Y."/>
        </authorList>
    </citation>
    <scope>NUCLEOTIDE SEQUENCE [LARGE SCALE GENOMIC DNA]</scope>
    <source>
        <strain evidence="4 5">M9-3-2</strain>
    </source>
</reference>
<keyword evidence="1" id="KW-0328">Glycosyltransferase</keyword>
<dbReference type="InterPro" id="IPR028098">
    <property type="entry name" value="Glyco_trans_4-like_N"/>
</dbReference>
<keyword evidence="2 4" id="KW-0808">Transferase</keyword>
<dbReference type="GO" id="GO:0016757">
    <property type="term" value="F:glycosyltransferase activity"/>
    <property type="evidence" value="ECO:0007669"/>
    <property type="project" value="UniProtKB-KW"/>
</dbReference>
<evidence type="ECO:0000256" key="1">
    <source>
        <dbReference type="ARBA" id="ARBA00022676"/>
    </source>
</evidence>
<dbReference type="EMBL" id="CP048836">
    <property type="protein sequence ID" value="QID19698.1"/>
    <property type="molecule type" value="Genomic_DNA"/>
</dbReference>
<dbReference type="AlphaFoldDB" id="A0A6C1BAH3"/>
<dbReference type="Gene3D" id="3.40.50.2000">
    <property type="entry name" value="Glycogen Phosphorylase B"/>
    <property type="match status" value="2"/>
</dbReference>
<organism evidence="4 5">
    <name type="scientific">Nitrogeniibacter mangrovi</name>
    <dbReference type="NCBI Taxonomy" id="2016596"/>
    <lineage>
        <taxon>Bacteria</taxon>
        <taxon>Pseudomonadati</taxon>
        <taxon>Pseudomonadota</taxon>
        <taxon>Betaproteobacteria</taxon>
        <taxon>Rhodocyclales</taxon>
        <taxon>Zoogloeaceae</taxon>
        <taxon>Nitrogeniibacter</taxon>
    </lineage>
</organism>
<sequence>MPPHIIYLARGRPQRPRANLIQTLHTVAALGQAGATVRLYLPPIPRRFDLTGFLAGMGLRTPVDVRGSALLHSNWGGWPFMLAHRRELRRADAVYTRVPDFSRLMTRLRIGHVLEIHDTVALLADGGRWLREAMRAGWLRGLTVISGAGRDALVGAGLPATRIEVLHSGVDLTAFASVPAPTPEAFAEAHGLYVGRISRDRGLPMLEAVARAGLPVTLIGPADDPPATDLPHLTCRPAIPHAQVPDALAAGAIALMPYQADLQHAATISPIKLFEAMAAGRLVIASDLPTIREVIRDGDNGLLVPADDPAAWIAAVMRVRAHPDDAARMAAAGRRTAADFSWPARAGRLLAFLDRMQSR</sequence>
<dbReference type="PANTHER" id="PTHR12526:SF510">
    <property type="entry name" value="D-INOSITOL 3-PHOSPHATE GLYCOSYLTRANSFERASE"/>
    <property type="match status" value="1"/>
</dbReference>
<feature type="domain" description="Glycosyltransferase subfamily 4-like N-terminal" evidence="3">
    <location>
        <begin position="24"/>
        <end position="173"/>
    </location>
</feature>
<proteinExistence type="predicted"/>
<evidence type="ECO:0000256" key="2">
    <source>
        <dbReference type="ARBA" id="ARBA00022679"/>
    </source>
</evidence>
<accession>A0A6C1BAH3</accession>
<evidence type="ECO:0000259" key="3">
    <source>
        <dbReference type="Pfam" id="PF13439"/>
    </source>
</evidence>
<evidence type="ECO:0000313" key="5">
    <source>
        <dbReference type="Proteomes" id="UP000501991"/>
    </source>
</evidence>
<name>A0A6C1BAH3_9RHOO</name>
<protein>
    <submittedName>
        <fullName evidence="4">Glycosyltransferase family 4 protein</fullName>
    </submittedName>
</protein>
<dbReference type="KEGG" id="azq:G3580_02870"/>
<keyword evidence="5" id="KW-1185">Reference proteome</keyword>
<dbReference type="Pfam" id="PF13439">
    <property type="entry name" value="Glyco_transf_4"/>
    <property type="match status" value="1"/>
</dbReference>
<gene>
    <name evidence="4" type="ORF">G3580_02870</name>
</gene>
<dbReference type="SUPFAM" id="SSF53756">
    <property type="entry name" value="UDP-Glycosyltransferase/glycogen phosphorylase"/>
    <property type="match status" value="1"/>
</dbReference>
<evidence type="ECO:0000313" key="4">
    <source>
        <dbReference type="EMBL" id="QID19698.1"/>
    </source>
</evidence>
<dbReference type="Pfam" id="PF13692">
    <property type="entry name" value="Glyco_trans_1_4"/>
    <property type="match status" value="1"/>
</dbReference>
<dbReference type="Proteomes" id="UP000501991">
    <property type="component" value="Chromosome"/>
</dbReference>
<dbReference type="PANTHER" id="PTHR12526">
    <property type="entry name" value="GLYCOSYLTRANSFERASE"/>
    <property type="match status" value="1"/>
</dbReference>